<dbReference type="InterPro" id="IPR021293">
    <property type="entry name" value="DUF2865"/>
</dbReference>
<keyword evidence="4" id="KW-1185">Reference proteome</keyword>
<keyword evidence="2" id="KW-0732">Signal</keyword>
<protein>
    <recommendedName>
        <fullName evidence="5">DUF2865 domain-containing protein</fullName>
    </recommendedName>
</protein>
<name>A9D6J1_HOEPD</name>
<dbReference type="Pfam" id="PF11064">
    <property type="entry name" value="DUF2865"/>
    <property type="match status" value="1"/>
</dbReference>
<dbReference type="Proteomes" id="UP000004291">
    <property type="component" value="Chromosome"/>
</dbReference>
<dbReference type="HOGENOM" id="CLU_731318_0_0_5"/>
<accession>A9D6J1</accession>
<dbReference type="OrthoDB" id="7850882at2"/>
<sequence>MRRIWFHSALVGLALTLAGTAVAEASDVCTRLKAQMASTSSQSGFSSKYRRYADAVEKQAQEMRKLRADLGRYGCTTGSFIVLSGRNAKACAKLTATQTKMRANLSALERKRDSYSERDNRAAKRRIQAALKANDCDGRRAAVHAAALKGQKDAKRRGQQGKSSIVAVLSGTDATQSAPVRARRSVKVGTQGARIVVEPPAARGGNYRTLCVRSCDGFFFPVSSAASPSDFARDERTCQMMCPGTETALYAHFARSEESEDMVSVRTRTPYTDMPNAFAYRNTDAPMSKACSCNMRAFHQEMIRREAIVNGTARPDAPVTTWVRPFNRPDPGEDPETALNAELRLTTEDVAAVLAASQIERPLTQERQQVRMVGPAFLPEQDGGLDLKTGGQQLFR</sequence>
<evidence type="ECO:0000313" key="4">
    <source>
        <dbReference type="Proteomes" id="UP000004291"/>
    </source>
</evidence>
<evidence type="ECO:0008006" key="5">
    <source>
        <dbReference type="Google" id="ProtNLM"/>
    </source>
</evidence>
<evidence type="ECO:0000313" key="3">
    <source>
        <dbReference type="EMBL" id="EDQ33518.1"/>
    </source>
</evidence>
<feature type="signal peptide" evidence="2">
    <location>
        <begin position="1"/>
        <end position="23"/>
    </location>
</feature>
<gene>
    <name evidence="3" type="ORF">HPDFL43_09787</name>
</gene>
<feature type="coiled-coil region" evidence="1">
    <location>
        <begin position="49"/>
        <end position="118"/>
    </location>
</feature>
<keyword evidence="1" id="KW-0175">Coiled coil</keyword>
<proteinExistence type="predicted"/>
<reference evidence="3 4" key="1">
    <citation type="submission" date="2007-10" db="EMBL/GenBank/DDBJ databases">
        <authorList>
            <person name="Wagner-Dobler I."/>
            <person name="Ferriera S."/>
            <person name="Johnson J."/>
            <person name="Kravitz S."/>
            <person name="Beeson K."/>
            <person name="Sutton G."/>
            <person name="Rogers Y.-H."/>
            <person name="Friedman R."/>
            <person name="Frazier M."/>
            <person name="Venter J.C."/>
        </authorList>
    </citation>
    <scope>NUCLEOTIDE SEQUENCE [LARGE SCALE GENOMIC DNA]</scope>
    <source>
        <strain evidence="3 4">DFL-43</strain>
    </source>
</reference>
<feature type="chain" id="PRO_5002734365" description="DUF2865 domain-containing protein" evidence="2">
    <location>
        <begin position="24"/>
        <end position="396"/>
    </location>
</feature>
<evidence type="ECO:0000256" key="1">
    <source>
        <dbReference type="SAM" id="Coils"/>
    </source>
</evidence>
<dbReference type="eggNOG" id="ENOG5032SCW">
    <property type="taxonomic scope" value="Bacteria"/>
</dbReference>
<comment type="caution">
    <text evidence="3">The sequence shown here is derived from an EMBL/GenBank/DDBJ whole genome shotgun (WGS) entry which is preliminary data.</text>
</comment>
<reference evidence="3 4" key="2">
    <citation type="submission" date="2012-06" db="EMBL/GenBank/DDBJ databases">
        <authorList>
            <person name="Fiebig A."/>
        </authorList>
    </citation>
    <scope>NUCLEOTIDE SEQUENCE [LARGE SCALE GENOMIC DNA]</scope>
    <source>
        <strain evidence="3 4">DFL-43</strain>
    </source>
</reference>
<evidence type="ECO:0000256" key="2">
    <source>
        <dbReference type="SAM" id="SignalP"/>
    </source>
</evidence>
<dbReference type="EMBL" id="ABIA03000002">
    <property type="protein sequence ID" value="EDQ33518.1"/>
    <property type="molecule type" value="Genomic_DNA"/>
</dbReference>
<dbReference type="RefSeq" id="WP_007197733.1">
    <property type="nucleotide sequence ID" value="NZ_CM002917.1"/>
</dbReference>
<organism evidence="3 4">
    <name type="scientific">Hoeflea phototrophica (strain DSM 17068 / NCIMB 14078 / DFL-43)</name>
    <dbReference type="NCBI Taxonomy" id="411684"/>
    <lineage>
        <taxon>Bacteria</taxon>
        <taxon>Pseudomonadati</taxon>
        <taxon>Pseudomonadota</taxon>
        <taxon>Alphaproteobacteria</taxon>
        <taxon>Hyphomicrobiales</taxon>
        <taxon>Rhizobiaceae</taxon>
        <taxon>Hoeflea</taxon>
    </lineage>
</organism>
<dbReference type="AlphaFoldDB" id="A9D6J1"/>
<dbReference type="STRING" id="411684.HPDFL43_09787"/>